<feature type="transmembrane region" description="Helical" evidence="1">
    <location>
        <begin position="212"/>
        <end position="230"/>
    </location>
</feature>
<evidence type="ECO:0000256" key="1">
    <source>
        <dbReference type="SAM" id="Phobius"/>
    </source>
</evidence>
<evidence type="ECO:0000313" key="3">
    <source>
        <dbReference type="Proteomes" id="UP000244016"/>
    </source>
</evidence>
<dbReference type="Proteomes" id="UP000244016">
    <property type="component" value="Unassembled WGS sequence"/>
</dbReference>
<protein>
    <submittedName>
        <fullName evidence="2">Uncharacterized protein</fullName>
    </submittedName>
</protein>
<feature type="transmembrane region" description="Helical" evidence="1">
    <location>
        <begin position="399"/>
        <end position="418"/>
    </location>
</feature>
<reference evidence="2 3" key="1">
    <citation type="submission" date="2017-08" db="EMBL/GenBank/DDBJ databases">
        <title>Burning lignite coal seam in the remote Altai Mountains harbors a hydrogen-driven thermophilic microbial community.</title>
        <authorList>
            <person name="Kadnikov V.V."/>
            <person name="Mardanov A.V."/>
            <person name="Ivasenko D."/>
            <person name="Beletsky A.V."/>
            <person name="Karnachuk O.V."/>
            <person name="Ravin N.V."/>
        </authorList>
    </citation>
    <scope>NUCLEOTIDE SEQUENCE [LARGE SCALE GENOMIC DNA]</scope>
    <source>
        <strain evidence="2">AL31</strain>
    </source>
</reference>
<feature type="transmembrane region" description="Helical" evidence="1">
    <location>
        <begin position="104"/>
        <end position="128"/>
    </location>
</feature>
<feature type="transmembrane region" description="Helical" evidence="1">
    <location>
        <begin position="140"/>
        <end position="162"/>
    </location>
</feature>
<dbReference type="EMBL" id="PEBW01000005">
    <property type="protein sequence ID" value="PTQ51506.1"/>
    <property type="molecule type" value="Genomic_DNA"/>
</dbReference>
<name>A0A2T5G5P5_9BACL</name>
<accession>A0A2T5G5P5</accession>
<sequence length="467" mass="55009">MMSIKVIKYVLKDYYRTLISKVEQKIEKFAPEFKSASKIIVTFRLIVGIMVVMLPFLINITEINILSYFIRKYFLCVAIILSTLSIVILLSILDYNIKEQYKDLFGYGTMALYVLINYKEGFIFFNWLLIQTILASIFKLVYLFLILPINLIGLLLIIKMALFNHPKKEMFKKIIYSILGLEIIYVLITLLIDKPHNISTYLTAFNYYNQENIFSIFILLLFIITWNSFVPKLTSFKKIIYDPFKLSKKENVFLIPWKLIIHIFIIMLVTNIFIELKKYIFNFIVFSYFYNSQLTKLKYINLTSFESFGPFLYYIKKLDNKIGQKILRNIQLNNYIILLPSILFYIIFTISIGNIYYSIILVLLFILDLELDYLILLIFPKVLDKSELNNLRFHTVKGITSATLAGIGLTSPLIYLINKNKNLNLQVNLLYIDNNFKLVVVIVLLLTLITILIKEVWIKSFFDDLYK</sequence>
<proteinExistence type="predicted"/>
<comment type="caution">
    <text evidence="2">The sequence shown here is derived from an EMBL/GenBank/DDBJ whole genome shotgun (WGS) entry which is preliminary data.</text>
</comment>
<organism evidence="2 3">
    <name type="scientific">Brockia lithotrophica</name>
    <dbReference type="NCBI Taxonomy" id="933949"/>
    <lineage>
        <taxon>Bacteria</taxon>
        <taxon>Bacillati</taxon>
        <taxon>Bacillota</taxon>
        <taxon>Bacilli</taxon>
        <taxon>Bacillales</taxon>
        <taxon>Bacillales Family X. Incertae Sedis</taxon>
        <taxon>Brockia</taxon>
    </lineage>
</organism>
<feature type="transmembrane region" description="Helical" evidence="1">
    <location>
        <begin position="335"/>
        <end position="353"/>
    </location>
</feature>
<feature type="transmembrane region" description="Helical" evidence="1">
    <location>
        <begin position="39"/>
        <end position="58"/>
    </location>
</feature>
<evidence type="ECO:0000313" key="2">
    <source>
        <dbReference type="EMBL" id="PTQ51506.1"/>
    </source>
</evidence>
<keyword evidence="1" id="KW-1133">Transmembrane helix</keyword>
<dbReference type="AlphaFoldDB" id="A0A2T5G5P5"/>
<keyword evidence="1" id="KW-0812">Transmembrane</keyword>
<feature type="transmembrane region" description="Helical" evidence="1">
    <location>
        <begin position="251"/>
        <end position="274"/>
    </location>
</feature>
<gene>
    <name evidence="2" type="ORF">BLITH_1583</name>
</gene>
<feature type="transmembrane region" description="Helical" evidence="1">
    <location>
        <begin position="70"/>
        <end position="92"/>
    </location>
</feature>
<feature type="transmembrane region" description="Helical" evidence="1">
    <location>
        <begin position="438"/>
        <end position="457"/>
    </location>
</feature>
<keyword evidence="1" id="KW-0472">Membrane</keyword>
<feature type="transmembrane region" description="Helical" evidence="1">
    <location>
        <begin position="174"/>
        <end position="192"/>
    </location>
</feature>